<keyword evidence="3" id="KW-1185">Reference proteome</keyword>
<dbReference type="GeneID" id="36621799"/>
<evidence type="ECO:0000313" key="2">
    <source>
        <dbReference type="EMBL" id="PTB60712.1"/>
    </source>
</evidence>
<dbReference type="RefSeq" id="XP_024780389.1">
    <property type="nucleotide sequence ID" value="XM_024913238.1"/>
</dbReference>
<name>A0A2T4AUG6_TRIHA</name>
<accession>A0A2T4AUG6</accession>
<feature type="chain" id="PRO_5015740882" evidence="1">
    <location>
        <begin position="29"/>
        <end position="115"/>
    </location>
</feature>
<proteinExistence type="predicted"/>
<reference evidence="2 3" key="1">
    <citation type="submission" date="2016-07" db="EMBL/GenBank/DDBJ databases">
        <title>Multiple horizontal gene transfer events from other fungi enriched the ability of initially mycotrophic Trichoderma (Ascomycota) to feed on dead plant biomass.</title>
        <authorList>
            <consortium name="DOE Joint Genome Institute"/>
            <person name="Aerts A."/>
            <person name="Atanasova L."/>
            <person name="Chenthamara K."/>
            <person name="Zhang J."/>
            <person name="Grujic M."/>
            <person name="Henrissat B."/>
            <person name="Kuo A."/>
            <person name="Salamov A."/>
            <person name="Lipzen A."/>
            <person name="Labutti K."/>
            <person name="Barry K."/>
            <person name="Miao Y."/>
            <person name="Rahimi M.J."/>
            <person name="Shen Q."/>
            <person name="Grigoriev I.V."/>
            <person name="Kubicek C.P."/>
            <person name="Druzhinina I.S."/>
        </authorList>
    </citation>
    <scope>NUCLEOTIDE SEQUENCE [LARGE SCALE GENOMIC DNA]</scope>
    <source>
        <strain evidence="2 3">CBS 226.95</strain>
    </source>
</reference>
<gene>
    <name evidence="2" type="ORF">M431DRAFT_194251</name>
</gene>
<dbReference type="EMBL" id="KZ679675">
    <property type="protein sequence ID" value="PTB60712.1"/>
    <property type="molecule type" value="Genomic_DNA"/>
</dbReference>
<sequence length="115" mass="13059">MSHSSMLHRTQSVMVWLLGSVGCPVLHARPSCQDHVRVHDTMAYYDYTFPIFADGPKLRFSTRSSSPGSHVHLAPASMLWFASTSAEWNQDFSEVCRMEPTYQAIARPFRLPNTQ</sequence>
<organism evidence="2 3">
    <name type="scientific">Trichoderma harzianum CBS 226.95</name>
    <dbReference type="NCBI Taxonomy" id="983964"/>
    <lineage>
        <taxon>Eukaryota</taxon>
        <taxon>Fungi</taxon>
        <taxon>Dikarya</taxon>
        <taxon>Ascomycota</taxon>
        <taxon>Pezizomycotina</taxon>
        <taxon>Sordariomycetes</taxon>
        <taxon>Hypocreomycetidae</taxon>
        <taxon>Hypocreales</taxon>
        <taxon>Hypocreaceae</taxon>
        <taxon>Trichoderma</taxon>
    </lineage>
</organism>
<dbReference type="Proteomes" id="UP000241690">
    <property type="component" value="Unassembled WGS sequence"/>
</dbReference>
<protein>
    <submittedName>
        <fullName evidence="2">Uncharacterized protein</fullName>
    </submittedName>
</protein>
<evidence type="ECO:0000313" key="3">
    <source>
        <dbReference type="Proteomes" id="UP000241690"/>
    </source>
</evidence>
<keyword evidence="1" id="KW-0732">Signal</keyword>
<dbReference type="AlphaFoldDB" id="A0A2T4AUG6"/>
<feature type="signal peptide" evidence="1">
    <location>
        <begin position="1"/>
        <end position="28"/>
    </location>
</feature>
<evidence type="ECO:0000256" key="1">
    <source>
        <dbReference type="SAM" id="SignalP"/>
    </source>
</evidence>